<feature type="compositionally biased region" description="Low complexity" evidence="1">
    <location>
        <begin position="53"/>
        <end position="75"/>
    </location>
</feature>
<accession>A0A4V1J429</accession>
<sequence length="239" mass="25938">MGVSKPPPTLSSASFHHATPVIAPPRSPLFPRSSGRPTLTSPRLFDGPTPQVPLRASSTRPRPRSPTLATSPTSPHLFSSSLAALNHSLTNLSLPRSTAALSPTTWSTPLEALIAPSRRSSLFNILPQSTSSGTSLAQDGVLKRKSHRLYASLPRLLAAIPHEYTSTQEVVHKAIQKRVPKIVADKRSLLATSSKVNIANSNLEDTVRTVQNLRRLEHFQTISLLLYRSLQTLESIKGT</sequence>
<evidence type="ECO:0000313" key="2">
    <source>
        <dbReference type="EMBL" id="RKP34119.1"/>
    </source>
</evidence>
<protein>
    <submittedName>
        <fullName evidence="2">Uncharacterized protein</fullName>
    </submittedName>
</protein>
<proteinExistence type="predicted"/>
<name>A0A4V1J429_9FUNG</name>
<gene>
    <name evidence="2" type="ORF">BJ085DRAFT_39439</name>
</gene>
<dbReference type="Proteomes" id="UP000268162">
    <property type="component" value="Unassembled WGS sequence"/>
</dbReference>
<keyword evidence="3" id="KW-1185">Reference proteome</keyword>
<reference evidence="3" key="1">
    <citation type="journal article" date="2018" name="Nat. Microbiol.">
        <title>Leveraging single-cell genomics to expand the fungal tree of life.</title>
        <authorList>
            <person name="Ahrendt S.R."/>
            <person name="Quandt C.A."/>
            <person name="Ciobanu D."/>
            <person name="Clum A."/>
            <person name="Salamov A."/>
            <person name="Andreopoulos B."/>
            <person name="Cheng J.F."/>
            <person name="Woyke T."/>
            <person name="Pelin A."/>
            <person name="Henrissat B."/>
            <person name="Reynolds N.K."/>
            <person name="Benny G.L."/>
            <person name="Smith M.E."/>
            <person name="James T.Y."/>
            <person name="Grigoriev I.V."/>
        </authorList>
    </citation>
    <scope>NUCLEOTIDE SEQUENCE [LARGE SCALE GENOMIC DNA]</scope>
    <source>
        <strain evidence="3">RSA 468</strain>
    </source>
</reference>
<dbReference type="OrthoDB" id="5597520at2759"/>
<dbReference type="AlphaFoldDB" id="A0A4V1J429"/>
<evidence type="ECO:0000313" key="3">
    <source>
        <dbReference type="Proteomes" id="UP000268162"/>
    </source>
</evidence>
<dbReference type="EMBL" id="ML003353">
    <property type="protein sequence ID" value="RKP34119.1"/>
    <property type="molecule type" value="Genomic_DNA"/>
</dbReference>
<evidence type="ECO:0000256" key="1">
    <source>
        <dbReference type="SAM" id="MobiDB-lite"/>
    </source>
</evidence>
<organism evidence="2 3">
    <name type="scientific">Dimargaris cristalligena</name>
    <dbReference type="NCBI Taxonomy" id="215637"/>
    <lineage>
        <taxon>Eukaryota</taxon>
        <taxon>Fungi</taxon>
        <taxon>Fungi incertae sedis</taxon>
        <taxon>Zoopagomycota</taxon>
        <taxon>Kickxellomycotina</taxon>
        <taxon>Dimargaritomycetes</taxon>
        <taxon>Dimargaritales</taxon>
        <taxon>Dimargaritaceae</taxon>
        <taxon>Dimargaris</taxon>
    </lineage>
</organism>
<feature type="region of interest" description="Disordered" evidence="1">
    <location>
        <begin position="1"/>
        <end position="76"/>
    </location>
</feature>